<accession>H5TX19</accession>
<sequence>MSEYAPSSEYPSSGEPDCFHVSSVLNRDSIAAHGLDVRLMGAARGIAGSRRPEQDGCFIARGTWQRDYFVKMNNTDGPVDVWRVSNIDPEAFVTSPEGYSYVPGAIAASQLALTDTDIHPRE</sequence>
<evidence type="ECO:0000313" key="1">
    <source>
        <dbReference type="EMBL" id="GAB38027.1"/>
    </source>
</evidence>
<reference evidence="1 2" key="1">
    <citation type="submission" date="2012-02" db="EMBL/GenBank/DDBJ databases">
        <title>Whole genome shotgun sequence of Gordonia sputi NBRC 100414.</title>
        <authorList>
            <person name="Yoshida I."/>
            <person name="Hosoyama A."/>
            <person name="Tsuchikane K."/>
            <person name="Katsumata H."/>
            <person name="Yamazaki S."/>
            <person name="Fujita N."/>
        </authorList>
    </citation>
    <scope>NUCLEOTIDE SEQUENCE [LARGE SCALE GENOMIC DNA]</scope>
    <source>
        <strain evidence="1 2">NBRC 100414</strain>
    </source>
</reference>
<comment type="caution">
    <text evidence="1">The sequence shown here is derived from an EMBL/GenBank/DDBJ whole genome shotgun (WGS) entry which is preliminary data.</text>
</comment>
<dbReference type="AlphaFoldDB" id="H5TX19"/>
<evidence type="ECO:0000313" key="2">
    <source>
        <dbReference type="Proteomes" id="UP000005845"/>
    </source>
</evidence>
<dbReference type="RefSeq" id="WP_005203320.1">
    <property type="nucleotide sequence ID" value="NZ_BAFC01000025.1"/>
</dbReference>
<name>H5TX19_9ACTN</name>
<dbReference type="EMBL" id="BAFC01000025">
    <property type="protein sequence ID" value="GAB38027.1"/>
    <property type="molecule type" value="Genomic_DNA"/>
</dbReference>
<gene>
    <name evidence="1" type="ORF">GOSPT_025_00610</name>
</gene>
<organism evidence="1 2">
    <name type="scientific">Gordonia sputi NBRC 100414</name>
    <dbReference type="NCBI Taxonomy" id="1089453"/>
    <lineage>
        <taxon>Bacteria</taxon>
        <taxon>Bacillati</taxon>
        <taxon>Actinomycetota</taxon>
        <taxon>Actinomycetes</taxon>
        <taxon>Mycobacteriales</taxon>
        <taxon>Gordoniaceae</taxon>
        <taxon>Gordonia</taxon>
    </lineage>
</organism>
<dbReference type="Proteomes" id="UP000005845">
    <property type="component" value="Unassembled WGS sequence"/>
</dbReference>
<proteinExistence type="predicted"/>
<keyword evidence="2" id="KW-1185">Reference proteome</keyword>
<protein>
    <submittedName>
        <fullName evidence="1">Uncharacterized protein</fullName>
    </submittedName>
</protein>